<accession>A0AAW0BDL9</accession>
<dbReference type="EMBL" id="JAYKXP010000127">
    <property type="protein sequence ID" value="KAK7024294.1"/>
    <property type="molecule type" value="Genomic_DNA"/>
</dbReference>
<protein>
    <submittedName>
        <fullName evidence="2">Uncharacterized protein</fullName>
    </submittedName>
</protein>
<gene>
    <name evidence="2" type="ORF">VNI00_016418</name>
</gene>
<feature type="compositionally biased region" description="Polar residues" evidence="1">
    <location>
        <begin position="32"/>
        <end position="41"/>
    </location>
</feature>
<proteinExistence type="predicted"/>
<keyword evidence="3" id="KW-1185">Reference proteome</keyword>
<organism evidence="2 3">
    <name type="scientific">Paramarasmius palmivorus</name>
    <dbReference type="NCBI Taxonomy" id="297713"/>
    <lineage>
        <taxon>Eukaryota</taxon>
        <taxon>Fungi</taxon>
        <taxon>Dikarya</taxon>
        <taxon>Basidiomycota</taxon>
        <taxon>Agaricomycotina</taxon>
        <taxon>Agaricomycetes</taxon>
        <taxon>Agaricomycetidae</taxon>
        <taxon>Agaricales</taxon>
        <taxon>Marasmiineae</taxon>
        <taxon>Marasmiaceae</taxon>
        <taxon>Paramarasmius</taxon>
    </lineage>
</organism>
<dbReference type="AlphaFoldDB" id="A0AAW0BDL9"/>
<evidence type="ECO:0000256" key="1">
    <source>
        <dbReference type="SAM" id="MobiDB-lite"/>
    </source>
</evidence>
<feature type="compositionally biased region" description="Low complexity" evidence="1">
    <location>
        <begin position="16"/>
        <end position="30"/>
    </location>
</feature>
<sequence>MSDISDTDDFRDVLNSSPIQSPFISPSLLPGESQQEDTSPQPAAGSLHDSVGQTQTIDGLGFDASQANAAAIAALTQAYSATTDYTQIAAGYGHRMALNDTGKTLLTEFSQIPDARQQMMMVYSTQLQLFQKINLLRPSEEAFTISTNLAAHIDANTTRIFLDSQLGAYITDQWPKRKVVRRLSDHPEWGLTATIAADRVAMKAIGKRIGSRLTHHRNDTKETVGNSLGQFNTETKTFEGEAVGIIDLCEQVIREVGGRNYELQVDAAFCARIALIRKVYVSTTKASTNPGKAPKDFWKEVDAALEKIRDEKNGDQVKISKVMTKILDNDCKKYGQIPAVAISSLPLPRATTADV</sequence>
<comment type="caution">
    <text evidence="2">The sequence shown here is derived from an EMBL/GenBank/DDBJ whole genome shotgun (WGS) entry which is preliminary data.</text>
</comment>
<evidence type="ECO:0000313" key="3">
    <source>
        <dbReference type="Proteomes" id="UP001383192"/>
    </source>
</evidence>
<evidence type="ECO:0000313" key="2">
    <source>
        <dbReference type="EMBL" id="KAK7024294.1"/>
    </source>
</evidence>
<name>A0AAW0BDL9_9AGAR</name>
<reference evidence="2 3" key="1">
    <citation type="submission" date="2024-01" db="EMBL/GenBank/DDBJ databases">
        <title>A draft genome for a cacao thread blight-causing isolate of Paramarasmius palmivorus.</title>
        <authorList>
            <person name="Baruah I.K."/>
            <person name="Bukari Y."/>
            <person name="Amoako-Attah I."/>
            <person name="Meinhardt L.W."/>
            <person name="Bailey B.A."/>
            <person name="Cohen S.P."/>
        </authorList>
    </citation>
    <scope>NUCLEOTIDE SEQUENCE [LARGE SCALE GENOMIC DNA]</scope>
    <source>
        <strain evidence="2 3">GH-12</strain>
    </source>
</reference>
<dbReference type="Proteomes" id="UP001383192">
    <property type="component" value="Unassembled WGS sequence"/>
</dbReference>
<feature type="region of interest" description="Disordered" evidence="1">
    <location>
        <begin position="1"/>
        <end position="50"/>
    </location>
</feature>